<dbReference type="EMBL" id="JABAIM010000001">
    <property type="protein sequence ID" value="NLR73816.1"/>
    <property type="molecule type" value="Genomic_DNA"/>
</dbReference>
<keyword evidence="1" id="KW-0805">Transcription regulation</keyword>
<evidence type="ECO:0000313" key="6">
    <source>
        <dbReference type="Proteomes" id="UP000587991"/>
    </source>
</evidence>
<dbReference type="PRINTS" id="PR00033">
    <property type="entry name" value="HTHASNC"/>
</dbReference>
<accession>A0A847S859</accession>
<dbReference type="GO" id="GO:0006355">
    <property type="term" value="P:regulation of DNA-templated transcription"/>
    <property type="evidence" value="ECO:0007669"/>
    <property type="project" value="UniProtKB-ARBA"/>
</dbReference>
<keyword evidence="2" id="KW-0238">DNA-binding</keyword>
<keyword evidence="3" id="KW-0804">Transcription</keyword>
<protein>
    <submittedName>
        <fullName evidence="5">Lrp/AsnC family transcriptional regulator</fullName>
    </submittedName>
</protein>
<dbReference type="PROSITE" id="PS00519">
    <property type="entry name" value="HTH_ASNC_1"/>
    <property type="match status" value="1"/>
</dbReference>
<comment type="caution">
    <text evidence="5">The sequence shown here is derived from an EMBL/GenBank/DDBJ whole genome shotgun (WGS) entry which is preliminary data.</text>
</comment>
<dbReference type="PANTHER" id="PTHR30154:SF34">
    <property type="entry name" value="TRANSCRIPTIONAL REGULATOR AZLB"/>
    <property type="match status" value="1"/>
</dbReference>
<evidence type="ECO:0000256" key="2">
    <source>
        <dbReference type="ARBA" id="ARBA00023125"/>
    </source>
</evidence>
<sequence length="160" mass="17894">MSENRLDRTDVWILQALQGQARLSSAELAEKVALTPSPCWRRVKRLEDEGYIRGYRTELDPVKLGFGVTAFVSVMLENHRVDLGQEFEAAVAEVPQILSCHNVTGRYDFLLTVVAADLASFGDFARQVLRALPGVKEVYSSFSLRETKAAGRLPLDLLLR</sequence>
<name>A0A847S859_9NEIS</name>
<dbReference type="Gene3D" id="1.10.10.10">
    <property type="entry name" value="Winged helix-like DNA-binding domain superfamily/Winged helix DNA-binding domain"/>
    <property type="match status" value="1"/>
</dbReference>
<keyword evidence="6" id="KW-1185">Reference proteome</keyword>
<dbReference type="SMART" id="SM00344">
    <property type="entry name" value="HTH_ASNC"/>
    <property type="match status" value="1"/>
</dbReference>
<dbReference type="PROSITE" id="PS50956">
    <property type="entry name" value="HTH_ASNC_2"/>
    <property type="match status" value="1"/>
</dbReference>
<dbReference type="CDD" id="cd00090">
    <property type="entry name" value="HTH_ARSR"/>
    <property type="match status" value="1"/>
</dbReference>
<reference evidence="5 6" key="1">
    <citation type="submission" date="2020-04" db="EMBL/GenBank/DDBJ databases">
        <title>Draft genome of Leeia sp. IMCC25680.</title>
        <authorList>
            <person name="Song J."/>
            <person name="Cho J.-C."/>
        </authorList>
    </citation>
    <scope>NUCLEOTIDE SEQUENCE [LARGE SCALE GENOMIC DNA]</scope>
    <source>
        <strain evidence="5 6">IMCC25680</strain>
    </source>
</reference>
<dbReference type="InterPro" id="IPR019885">
    <property type="entry name" value="Tscrpt_reg_HTH_AsnC-type_CS"/>
</dbReference>
<dbReference type="SUPFAM" id="SSF54909">
    <property type="entry name" value="Dimeric alpha+beta barrel"/>
    <property type="match status" value="1"/>
</dbReference>
<dbReference type="Pfam" id="PF13412">
    <property type="entry name" value="HTH_24"/>
    <property type="match status" value="1"/>
</dbReference>
<dbReference type="InterPro" id="IPR019888">
    <property type="entry name" value="Tscrpt_reg_AsnC-like"/>
</dbReference>
<dbReference type="Gene3D" id="3.30.70.920">
    <property type="match status" value="1"/>
</dbReference>
<feature type="domain" description="HTH asnC-type" evidence="4">
    <location>
        <begin position="6"/>
        <end position="67"/>
    </location>
</feature>
<dbReference type="AlphaFoldDB" id="A0A847S859"/>
<dbReference type="RefSeq" id="WP_168875473.1">
    <property type="nucleotide sequence ID" value="NZ_JABAIM010000001.1"/>
</dbReference>
<dbReference type="InterPro" id="IPR036390">
    <property type="entry name" value="WH_DNA-bd_sf"/>
</dbReference>
<dbReference type="GO" id="GO:0043200">
    <property type="term" value="P:response to amino acid"/>
    <property type="evidence" value="ECO:0007669"/>
    <property type="project" value="TreeGrafter"/>
</dbReference>
<evidence type="ECO:0000256" key="1">
    <source>
        <dbReference type="ARBA" id="ARBA00023015"/>
    </source>
</evidence>
<dbReference type="GO" id="GO:0005829">
    <property type="term" value="C:cytosol"/>
    <property type="evidence" value="ECO:0007669"/>
    <property type="project" value="TreeGrafter"/>
</dbReference>
<dbReference type="InterPro" id="IPR011008">
    <property type="entry name" value="Dimeric_a/b-barrel"/>
</dbReference>
<evidence type="ECO:0000256" key="3">
    <source>
        <dbReference type="ARBA" id="ARBA00023163"/>
    </source>
</evidence>
<proteinExistence type="predicted"/>
<gene>
    <name evidence="5" type="ORF">HF682_01405</name>
</gene>
<organism evidence="5 6">
    <name type="scientific">Leeia aquatica</name>
    <dbReference type="NCBI Taxonomy" id="2725557"/>
    <lineage>
        <taxon>Bacteria</taxon>
        <taxon>Pseudomonadati</taxon>
        <taxon>Pseudomonadota</taxon>
        <taxon>Betaproteobacteria</taxon>
        <taxon>Neisseriales</taxon>
        <taxon>Leeiaceae</taxon>
        <taxon>Leeia</taxon>
    </lineage>
</organism>
<evidence type="ECO:0000313" key="5">
    <source>
        <dbReference type="EMBL" id="NLR73816.1"/>
    </source>
</evidence>
<dbReference type="PANTHER" id="PTHR30154">
    <property type="entry name" value="LEUCINE-RESPONSIVE REGULATORY PROTEIN"/>
    <property type="match status" value="1"/>
</dbReference>
<evidence type="ECO:0000259" key="4">
    <source>
        <dbReference type="PROSITE" id="PS50956"/>
    </source>
</evidence>
<dbReference type="InterPro" id="IPR036388">
    <property type="entry name" value="WH-like_DNA-bd_sf"/>
</dbReference>
<dbReference type="GO" id="GO:0043565">
    <property type="term" value="F:sequence-specific DNA binding"/>
    <property type="evidence" value="ECO:0007669"/>
    <property type="project" value="InterPro"/>
</dbReference>
<dbReference type="InterPro" id="IPR000485">
    <property type="entry name" value="AsnC-type_HTH_dom"/>
</dbReference>
<dbReference type="Pfam" id="PF01037">
    <property type="entry name" value="AsnC_trans_reg"/>
    <property type="match status" value="1"/>
</dbReference>
<dbReference type="SUPFAM" id="SSF46785">
    <property type="entry name" value="Winged helix' DNA-binding domain"/>
    <property type="match status" value="1"/>
</dbReference>
<dbReference type="InterPro" id="IPR019887">
    <property type="entry name" value="Tscrpt_reg_AsnC/Lrp_C"/>
</dbReference>
<dbReference type="InterPro" id="IPR011991">
    <property type="entry name" value="ArsR-like_HTH"/>
</dbReference>
<dbReference type="Proteomes" id="UP000587991">
    <property type="component" value="Unassembled WGS sequence"/>
</dbReference>